<keyword evidence="1" id="KW-0472">Membrane</keyword>
<dbReference type="OrthoDB" id="9792681at2"/>
<dbReference type="PANTHER" id="PTHR31446">
    <property type="entry name" value="ACID PHOSPHATASE/VANADIUM-DEPENDENT HALOPEROXIDASE-RELATED PROTEIN"/>
    <property type="match status" value="1"/>
</dbReference>
<organism evidence="2 3">
    <name type="scientific">Aerococcus suis</name>
    <dbReference type="NCBI Taxonomy" id="371602"/>
    <lineage>
        <taxon>Bacteria</taxon>
        <taxon>Bacillati</taxon>
        <taxon>Bacillota</taxon>
        <taxon>Bacilli</taxon>
        <taxon>Lactobacillales</taxon>
        <taxon>Aerococcaceae</taxon>
        <taxon>Aerococcus</taxon>
    </lineage>
</organism>
<dbReference type="AlphaFoldDB" id="A0A1W1YNV5"/>
<dbReference type="STRING" id="371602.SAMN04487984_0845"/>
<protein>
    <recommendedName>
        <fullName evidence="4">Divergent PAP2 family protein</fullName>
    </recommendedName>
</protein>
<reference evidence="3" key="1">
    <citation type="submission" date="2017-04" db="EMBL/GenBank/DDBJ databases">
        <authorList>
            <person name="Varghese N."/>
            <person name="Submissions S."/>
        </authorList>
    </citation>
    <scope>NUCLEOTIDE SEQUENCE [LARGE SCALE GENOMIC DNA]</scope>
    <source>
        <strain evidence="3">DSM 21500</strain>
    </source>
</reference>
<proteinExistence type="predicted"/>
<dbReference type="Pfam" id="PF02681">
    <property type="entry name" value="DUF212"/>
    <property type="match status" value="1"/>
</dbReference>
<evidence type="ECO:0000313" key="3">
    <source>
        <dbReference type="Proteomes" id="UP000243884"/>
    </source>
</evidence>
<evidence type="ECO:0008006" key="4">
    <source>
        <dbReference type="Google" id="ProtNLM"/>
    </source>
</evidence>
<evidence type="ECO:0000256" key="1">
    <source>
        <dbReference type="SAM" id="Phobius"/>
    </source>
</evidence>
<accession>A0A1W1YNV5</accession>
<dbReference type="RefSeq" id="WP_084098910.1">
    <property type="nucleotide sequence ID" value="NZ_FWXK01000003.1"/>
</dbReference>
<feature type="transmembrane region" description="Helical" evidence="1">
    <location>
        <begin position="6"/>
        <end position="30"/>
    </location>
</feature>
<dbReference type="PANTHER" id="PTHR31446:SF29">
    <property type="entry name" value="ACID PHOSPHATASE_VANADIUM-DEPENDENT HALOPEROXIDASE-RELATED PROTEIN"/>
    <property type="match status" value="1"/>
</dbReference>
<gene>
    <name evidence="2" type="ORF">SAMN04487984_0845</name>
</gene>
<name>A0A1W1YNV5_9LACT</name>
<feature type="transmembrane region" description="Helical" evidence="1">
    <location>
        <begin position="144"/>
        <end position="167"/>
    </location>
</feature>
<dbReference type="EMBL" id="FWXK01000003">
    <property type="protein sequence ID" value="SMC37812.1"/>
    <property type="molecule type" value="Genomic_DNA"/>
</dbReference>
<sequence>MNQLINFPLITSFAAIIITQLIKYPIALIFKKSDTKLSIIHATGGMPSSHSAAVTSLITTLIFQYGFRSPLVGIAVTFGVIIMFDAMGVRRQSGEQGVLLHFLTKQLKAKAKITGDTELLEQLNKMDEDRMVINDYLGHKPSEVIGGMFSGIIIAFIFRGIFTLLHLPM</sequence>
<keyword evidence="3" id="KW-1185">Reference proteome</keyword>
<keyword evidence="1" id="KW-0812">Transmembrane</keyword>
<feature type="transmembrane region" description="Helical" evidence="1">
    <location>
        <begin position="71"/>
        <end position="89"/>
    </location>
</feature>
<dbReference type="InterPro" id="IPR003832">
    <property type="entry name" value="DUF212"/>
</dbReference>
<dbReference type="Proteomes" id="UP000243884">
    <property type="component" value="Unassembled WGS sequence"/>
</dbReference>
<keyword evidence="1" id="KW-1133">Transmembrane helix</keyword>
<evidence type="ECO:0000313" key="2">
    <source>
        <dbReference type="EMBL" id="SMC37812.1"/>
    </source>
</evidence>